<organism evidence="3 4">
    <name type="scientific">Nezara viridula</name>
    <name type="common">Southern green stink bug</name>
    <name type="synonym">Cimex viridulus</name>
    <dbReference type="NCBI Taxonomy" id="85310"/>
    <lineage>
        <taxon>Eukaryota</taxon>
        <taxon>Metazoa</taxon>
        <taxon>Ecdysozoa</taxon>
        <taxon>Arthropoda</taxon>
        <taxon>Hexapoda</taxon>
        <taxon>Insecta</taxon>
        <taxon>Pterygota</taxon>
        <taxon>Neoptera</taxon>
        <taxon>Paraneoptera</taxon>
        <taxon>Hemiptera</taxon>
        <taxon>Heteroptera</taxon>
        <taxon>Panheteroptera</taxon>
        <taxon>Pentatomomorpha</taxon>
        <taxon>Pentatomoidea</taxon>
        <taxon>Pentatomidae</taxon>
        <taxon>Pentatominae</taxon>
        <taxon>Nezara</taxon>
    </lineage>
</organism>
<evidence type="ECO:0000256" key="1">
    <source>
        <dbReference type="SAM" id="MobiDB-lite"/>
    </source>
</evidence>
<dbReference type="EMBL" id="OV725081">
    <property type="protein sequence ID" value="CAH1402158.1"/>
    <property type="molecule type" value="Genomic_DNA"/>
</dbReference>
<feature type="region of interest" description="Disordered" evidence="1">
    <location>
        <begin position="2242"/>
        <end position="2303"/>
    </location>
</feature>
<feature type="region of interest" description="Disordered" evidence="1">
    <location>
        <begin position="3399"/>
        <end position="3425"/>
    </location>
</feature>
<name>A0A9P0MP64_NEZVI</name>
<feature type="compositionally biased region" description="Polar residues" evidence="1">
    <location>
        <begin position="2945"/>
        <end position="2961"/>
    </location>
</feature>
<feature type="compositionally biased region" description="Polar residues" evidence="1">
    <location>
        <begin position="2547"/>
        <end position="2563"/>
    </location>
</feature>
<feature type="region of interest" description="Disordered" evidence="1">
    <location>
        <begin position="3686"/>
        <end position="3782"/>
    </location>
</feature>
<feature type="compositionally biased region" description="Polar residues" evidence="1">
    <location>
        <begin position="1522"/>
        <end position="1531"/>
    </location>
</feature>
<feature type="compositionally biased region" description="Polar residues" evidence="1">
    <location>
        <begin position="525"/>
        <end position="543"/>
    </location>
</feature>
<feature type="compositionally biased region" description="Polar residues" evidence="1">
    <location>
        <begin position="3111"/>
        <end position="3124"/>
    </location>
</feature>
<feature type="compositionally biased region" description="Polar residues" evidence="1">
    <location>
        <begin position="2726"/>
        <end position="2742"/>
    </location>
</feature>
<feature type="compositionally biased region" description="Polar residues" evidence="1">
    <location>
        <begin position="602"/>
        <end position="611"/>
    </location>
</feature>
<feature type="compositionally biased region" description="Polar residues" evidence="1">
    <location>
        <begin position="3018"/>
        <end position="3027"/>
    </location>
</feature>
<feature type="compositionally biased region" description="Polar residues" evidence="1">
    <location>
        <begin position="2038"/>
        <end position="2051"/>
    </location>
</feature>
<feature type="compositionally biased region" description="Polar residues" evidence="1">
    <location>
        <begin position="82"/>
        <end position="94"/>
    </location>
</feature>
<feature type="compositionally biased region" description="Acidic residues" evidence="1">
    <location>
        <begin position="195"/>
        <end position="212"/>
    </location>
</feature>
<feature type="compositionally biased region" description="Polar residues" evidence="1">
    <location>
        <begin position="1425"/>
        <end position="1438"/>
    </location>
</feature>
<feature type="region of interest" description="Disordered" evidence="1">
    <location>
        <begin position="3168"/>
        <end position="3207"/>
    </location>
</feature>
<feature type="compositionally biased region" description="Basic and acidic residues" evidence="1">
    <location>
        <begin position="2517"/>
        <end position="2533"/>
    </location>
</feature>
<feature type="chain" id="PRO_5040479395" evidence="2">
    <location>
        <begin position="20"/>
        <end position="3951"/>
    </location>
</feature>
<proteinExistence type="predicted"/>
<feature type="compositionally biased region" description="Polar residues" evidence="1">
    <location>
        <begin position="2968"/>
        <end position="2991"/>
    </location>
</feature>
<gene>
    <name evidence="3" type="ORF">NEZAVI_LOCUS11039</name>
</gene>
<feature type="compositionally biased region" description="Basic and acidic residues" evidence="1">
    <location>
        <begin position="2095"/>
        <end position="2113"/>
    </location>
</feature>
<feature type="compositionally biased region" description="Polar residues" evidence="1">
    <location>
        <begin position="215"/>
        <end position="225"/>
    </location>
</feature>
<dbReference type="Proteomes" id="UP001152798">
    <property type="component" value="Chromosome 5"/>
</dbReference>
<feature type="region of interest" description="Disordered" evidence="1">
    <location>
        <begin position="525"/>
        <end position="587"/>
    </location>
</feature>
<feature type="compositionally biased region" description="Polar residues" evidence="1">
    <location>
        <begin position="2928"/>
        <end position="2938"/>
    </location>
</feature>
<feature type="region of interest" description="Disordered" evidence="1">
    <location>
        <begin position="1810"/>
        <end position="1970"/>
    </location>
</feature>
<feature type="compositionally biased region" description="Polar residues" evidence="1">
    <location>
        <begin position="2709"/>
        <end position="2719"/>
    </location>
</feature>
<feature type="region of interest" description="Disordered" evidence="1">
    <location>
        <begin position="2331"/>
        <end position="2563"/>
    </location>
</feature>
<feature type="region of interest" description="Disordered" evidence="1">
    <location>
        <begin position="600"/>
        <end position="625"/>
    </location>
</feature>
<feature type="compositionally biased region" description="Polar residues" evidence="1">
    <location>
        <begin position="1924"/>
        <end position="1942"/>
    </location>
</feature>
<feature type="region of interest" description="Disordered" evidence="1">
    <location>
        <begin position="1277"/>
        <end position="1322"/>
    </location>
</feature>
<feature type="compositionally biased region" description="Polar residues" evidence="1">
    <location>
        <begin position="1859"/>
        <end position="1889"/>
    </location>
</feature>
<feature type="region of interest" description="Disordered" evidence="1">
    <location>
        <begin position="2018"/>
        <end position="2069"/>
    </location>
</feature>
<feature type="region of interest" description="Disordered" evidence="1">
    <location>
        <begin position="2883"/>
        <end position="3152"/>
    </location>
</feature>
<feature type="compositionally biased region" description="Polar residues" evidence="1">
    <location>
        <begin position="3074"/>
        <end position="3084"/>
    </location>
</feature>
<evidence type="ECO:0000313" key="4">
    <source>
        <dbReference type="Proteomes" id="UP001152798"/>
    </source>
</evidence>
<feature type="region of interest" description="Disordered" evidence="1">
    <location>
        <begin position="1739"/>
        <end position="1760"/>
    </location>
</feature>
<keyword evidence="4" id="KW-1185">Reference proteome</keyword>
<feature type="region of interest" description="Disordered" evidence="1">
    <location>
        <begin position="3269"/>
        <end position="3372"/>
    </location>
</feature>
<feature type="compositionally biased region" description="Polar residues" evidence="1">
    <location>
        <begin position="3278"/>
        <end position="3298"/>
    </location>
</feature>
<dbReference type="OrthoDB" id="6631016at2759"/>
<feature type="region of interest" description="Disordered" evidence="1">
    <location>
        <begin position="2086"/>
        <end position="2228"/>
    </location>
</feature>
<feature type="compositionally biased region" description="Basic and acidic residues" evidence="1">
    <location>
        <begin position="1277"/>
        <end position="1287"/>
    </location>
</feature>
<feature type="compositionally biased region" description="Basic and acidic residues" evidence="1">
    <location>
        <begin position="1554"/>
        <end position="1568"/>
    </location>
</feature>
<feature type="compositionally biased region" description="Low complexity" evidence="1">
    <location>
        <begin position="1302"/>
        <end position="1313"/>
    </location>
</feature>
<evidence type="ECO:0000313" key="3">
    <source>
        <dbReference type="EMBL" id="CAH1402158.1"/>
    </source>
</evidence>
<feature type="region of interest" description="Disordered" evidence="1">
    <location>
        <begin position="2824"/>
        <end position="2867"/>
    </location>
</feature>
<feature type="compositionally biased region" description="Basic and acidic residues" evidence="1">
    <location>
        <begin position="153"/>
        <end position="169"/>
    </location>
</feature>
<feature type="compositionally biased region" description="Acidic residues" evidence="1">
    <location>
        <begin position="2694"/>
        <end position="2708"/>
    </location>
</feature>
<feature type="signal peptide" evidence="2">
    <location>
        <begin position="1"/>
        <end position="19"/>
    </location>
</feature>
<evidence type="ECO:0000256" key="2">
    <source>
        <dbReference type="SAM" id="SignalP"/>
    </source>
</evidence>
<feature type="compositionally biased region" description="Polar residues" evidence="1">
    <location>
        <begin position="2057"/>
        <end position="2069"/>
    </location>
</feature>
<feature type="compositionally biased region" description="Basic and acidic residues" evidence="1">
    <location>
        <begin position="2357"/>
        <end position="2371"/>
    </location>
</feature>
<sequence length="3951" mass="436634">MRLLITVVCCLIAIHGTSSVPGFRRKQAKQFFLAQALGQGVQLKKNEVANDGDGLFTENESKAQSAVIDVNIHNINGKIDDSLNNDQSTNQFQSRSKREVGKQNKAVKTYRYESQPSRSRFSYIQKIQKLFEPKQGPTHEILTKHKTLVVENQTDHEEHHSEEIHEHHTTTTSQLKVSKKKRKSKRKLGSQGTTDSEEDYEDEENTEEEVAETDSQATKDASSNALKAENKTKSNKLKSTKIVQPNVVAIKNETQNSLVENQGRTVMVLKKEVNTSEKASKLKDTLSAGINKVKSRKLPGISRTSGIDTTKESPPSAAFPTVINVLKSIPQNNNQPDISTMPMEKNGKISENVPSGGTNLKSFIKNALGLRGNNSPIRTPIQLENPSIHFKNSLSTRNISKIINNIFNNEGTSNNNKTNNRGSFFNVFNSPKTSITSVKEEATKPPRAKVTRFRIPKNKSILPSMGFFHNTDLIKSEEENTEIKHNIEIANSENVFKAPKVFESLSSIPNIPNVSVNVPTEQKSITTTVNKPSHALSQPSQSVMREPKQAENVTTGPEDPRKKTALPRSPRIISNVPDLLPSQPSLTGGNLPSVSILPKMSANVSPSQPSKTRIPKLRTPKSQKITTSKETLFDTDVIDEEEENTEINHNIEIDNSGTVINVPKIKGNLPSVPRLPNVSVNIPTVPKSTKTILNSPSIPSLQQSNTRIPRFRRPKSKITISKKIYDADVINSEENNTEVDHNTEIVNSPTVINDPKIKGNLPLVPNIPNLSANIPTVPKLTTTILNLPSISSSQQSNIRVPKIRRPKSKITISKKIYDADVINSEEGNMEINQNVETVNSGTVVNVPKINGNLPSVPKVPNISANIPTVQKSIPSVQQFNPRFTKFRRPKSKTITISKKIYGTDVVDSEGDNIETNENVEIDNRGTFINAPKVKENLSSVPRIPNVFANIPNISKSTTTILNSPSIPSSQQSNIRIPKFRRPKSKTITSKDILYDTDNIESEEENIDTNHNIEIDNNETIIKVPKLLGNLSSIPNVLNGPGNVPTVPKSTTAIQNSTNVSSSQPTVPRVPKFRRPKSKTITTSKEVLYDIDEVNSNEENTEINNNNQINKNNPISKVAKALKNLPSVPIVPDISRNEPSILKSTIATANRPGVAPLQSSVIREPDVVEDSTTSQKAVGKNSAVPRSPRLIADQPDPENQMQPSLTSAPKFRRPKTKASTTLTEIVSDNNDLSTELYSSENEESIVTNVHKPKVIGNIPYAPRLPQIAVSSVPLVPRDSKLGRPKNKEVPASTVESNDTDGINVKNANTETNNNDGIDNNETHNTVGDNFSTIRNIPKISKYIPNFFKSLTSFGNRPKPVTSQQSAITPKIRPISTSMDIDDHSSIRYNPEVNDDSNKYQNRPIGNLPSVLKEPSSANNLPGVPRSPTTSKDQPINAQSHPILGKISKLQRTKTSPSSTDVINDKSEEMDNVESIDQEADNVPKTFFNLPKLAANFPYVPKLSAITDNLPGIPRSPRIPENEPVNTPQTSQIRIPELKGPKTKPVPTSKAGLNDINDRNSDKDNKKINDENELDNNTDTDFMVTKILNNLPTIPNLTKASKNLLTIPESQIIFEKGPDSKRYSPESNSNINAFTNQPKRIGYQQSIPKLPAVSDILPAIRSFGNWPFFTPSQTLVTEIPKPQKPKNKGVPTSTNSEKYNPEINENSDTVFNQLKISDNQLSIPKMSKETSYLPDGTTAFGNKPIMSSSQTSPIKVPKYGKPKPKTVPISMVESIDTGVTDFEDNITEINDETDNNSQTDFNVLKVQNNLPTNQNIPKVSENLPAIPRSPRTHENEHVNAPSKPFVTEFTKSQKPKAVPKSVNSEKNSPEANDNTNTATDIIANHPSNADVPQNLPAVSKSPTIFGNWPSFAPSQTSPATAPKLNRPNSELVPSSPGSLPNNDDQPGPEVHDSPERFYNPPKRGANLSTPKLPITAYNLPTKTKSPSIFGNWPFFAPSQTSPTRAPKLGSPKSKIVSSTIIGNNSVEPNSKSDSPDINDETQNISTLPKSDVTSAIPRSPSTSGYRPITNLLQPTNKVPKLIRPNSKFVPSFPESFPNKDNHYEDQYGPEDHDSSEPFNNLPMRGTDTPSIPKLSKVADSRPTVSKSPKIFGNWPFFTPSQTSPIRAPKLRKPNSKLVPSFPDSLSDNDDQDVPEGHDSTEPFNNLPKRGANTPSVSKVPQVADSRPTMTKSPTIFGNWPFFAPSQTSPIRVPKLKKPKSELVPSSLESLSDNDDQYSPEDHHKPEYFYNQPKRGANPSSTSKVPVDIHTLPLPAVTKSPSIFGNWPFFAPSNTSPTRSPKFKRPNNNLVPSFPESLSDNDHQYGPEDHESTEPFKSIPKRGANTPSIPKVPKAADSRPTISKSPTIFGNWPFFAPTQTSPVRAPKLRNPKTKSVQSDGDLDKSNEGPNSESGSPDIYDETENISNLPKSDITSAIPRSPATPGYRPITNLLQPSNKVPNLMRPNGNFVPSFPENFPDNDNHNEDQYVPEDHDGTEPFNNLPKREPNIPSISKVPTATDSRPTVSKSPKIFGNWPFFTPSQTSPIRAPKLRKPNSKLVPSFLDSLFDNDEQDVPEGHDSTEPFNKLPKRGSNTPSVPKVPEVADSRPTMTKSPTIFGNWPFFAPSQTSPIRAPKLRNPKTKSVPLHGDIDKSNEEPNSESDSPDINDETENISNLPKSDITSAIPRSPVTQGYRPTTNSIQPSNKAPKITRPNGNFVPSFPESFPDNDYHNENQYGPEDHDGTKPFYNLPKRGTDTPYIPKLSKGADGRPNVPKSSTMFGNWPFFTPSQTSPIRAPKLRKPNSNLPERGANMPSIPKVPKAADSRPTISKSPSFFGNWPFFAPSQTTPIRAPKLRNPKTKSVPLHGDIDKSNEDPNSESDSPDINDETENISTLPKSDITSAIPRSPVTQGYRPTTNSIQPSNKVPKITRPNSIQKVPSTADSRPTITKSPTIFGNWPFFAPSQTSPIRAPKHKRPNSEFIPSSPESLSDNNNPEDDNQNEDQYDPEDHDSPEPFNNLPKRGTNVPFMPKVPAAANSPTINKSPTIFGNWPSFAPSQTSPARAPKLKRPNSELVPSSPGSLPNNDDQPGPEVHDSPERFYNPPKRGANLSTPKLPATAYNLPTITKSPSIFGNWPSFAPSQTSPTRAPKLKRPNSELVPSYPESLSDNDDQYGPEVRDNLEPFYNLPKTGTKLPSTSKIPIDANNLPVINKSPSIFGNWPFFAPSQTYPIRTPKLRSPKSKSVPNEETENFFNQPKSDISSGVPRSPATQGYRPVTITRQPSNIGIPNLKRPNGKSSPDSSSDRDNLNEDQYGPEFDDTMGTFSNQPKRGPNLPFTTKLPMDVQNLPAVKSPSMFENWPLFAPSQTSPTRPKNKAVEPSTGIYHDTNEFNPEVDYTGIDHDYEFDRKRPVFNFPKSADISFVQKVPTSAEKSTFKKRPRDPLQPLMIKVPKPEIPITTSFPNIVYDDNLNYKVGRNVPYLSIKSPKYRRPKFMAVTPSTGVYYADIPSTEMYNTGRIKSGIFPYGNDVSNSELYNKNIASHVSPVIGHVQPVPKLSTSLYFPHTLNIPMVVGNLIPTPKVSLIGGSRRKVPMIIESHPHLVVRSPAYTAMKFPSVRRSKNRMVPSISEISHESDAVDSEDYNRFLRNTSPVKKVERKSRKSQVFPSPPSLRKKSRSGLSKNSEISHESDAVDSEHYNRFLRNTSPVKKVERKSRKSQVFPSPPSLRKKSRSGLSKNRFSSSSKKQAGVLNLETFNTGLTDTMHLQIDEHETLDMVALKKRAGKTIWGIPITNAVGRINYLTVGNRAGDMNFITSRDILGRVEYLYQVRDDTGLSHNLHLKTTGGHLSLVESDYQDGQHSTGFIGYDNTGEYIVPIHFEENQRLVIDPYAHSLRYAVDVHPAYEIVSEVFYYKK</sequence>
<feature type="region of interest" description="Disordered" evidence="1">
    <location>
        <begin position="78"/>
        <end position="115"/>
    </location>
</feature>
<feature type="compositionally biased region" description="Low complexity" evidence="1">
    <location>
        <begin position="2259"/>
        <end position="2268"/>
    </location>
</feature>
<feature type="region of interest" description="Disordered" evidence="1">
    <location>
        <begin position="1677"/>
        <end position="1702"/>
    </location>
</feature>
<feature type="region of interest" description="Disordered" evidence="1">
    <location>
        <begin position="1164"/>
        <end position="1219"/>
    </location>
</feature>
<accession>A0A9P0MP64</accession>
<keyword evidence="2" id="KW-0732">Signal</keyword>
<feature type="region of interest" description="Disordered" evidence="1">
    <location>
        <begin position="1509"/>
        <end position="1575"/>
    </location>
</feature>
<feature type="compositionally biased region" description="Polar residues" evidence="1">
    <location>
        <begin position="2461"/>
        <end position="2471"/>
    </location>
</feature>
<protein>
    <submittedName>
        <fullName evidence="3">Uncharacterized protein</fullName>
    </submittedName>
</protein>
<feature type="compositionally biased region" description="Polar residues" evidence="1">
    <location>
        <begin position="1196"/>
        <end position="1206"/>
    </location>
</feature>
<feature type="compositionally biased region" description="Polar residues" evidence="1">
    <location>
        <begin position="2018"/>
        <end position="2030"/>
    </location>
</feature>
<feature type="compositionally biased region" description="Basic and acidic residues" evidence="1">
    <location>
        <begin position="3721"/>
        <end position="3735"/>
    </location>
</feature>
<feature type="region of interest" description="Disordered" evidence="1">
    <location>
        <begin position="2604"/>
        <end position="2760"/>
    </location>
</feature>
<feature type="compositionally biased region" description="Acidic residues" evidence="1">
    <location>
        <begin position="3031"/>
        <end position="3048"/>
    </location>
</feature>
<feature type="region of interest" description="Disordered" evidence="1">
    <location>
        <begin position="153"/>
        <end position="238"/>
    </location>
</feature>
<feature type="compositionally biased region" description="Polar residues" evidence="1">
    <location>
        <begin position="1688"/>
        <end position="1702"/>
    </location>
</feature>
<reference evidence="3" key="1">
    <citation type="submission" date="2022-01" db="EMBL/GenBank/DDBJ databases">
        <authorList>
            <person name="King R."/>
        </authorList>
    </citation>
    <scope>NUCLEOTIDE SEQUENCE</scope>
</reference>
<feature type="region of interest" description="Disordered" evidence="1">
    <location>
        <begin position="1373"/>
        <end position="1440"/>
    </location>
</feature>
<feature type="compositionally biased region" description="Basic residues" evidence="1">
    <location>
        <begin position="177"/>
        <end position="188"/>
    </location>
</feature>
<feature type="compositionally biased region" description="Acidic residues" evidence="1">
    <location>
        <begin position="2913"/>
        <end position="2927"/>
    </location>
</feature>